<dbReference type="InterPro" id="IPR017896">
    <property type="entry name" value="4Fe4S_Fe-S-bd"/>
</dbReference>
<feature type="binding site" evidence="10">
    <location>
        <position position="135"/>
    </location>
    <ligand>
        <name>[4Fe-4S] cluster</name>
        <dbReference type="ChEBI" id="CHEBI:49883"/>
        <label>2</label>
    </ligand>
</feature>
<dbReference type="Pfam" id="PF12838">
    <property type="entry name" value="Fer4_7"/>
    <property type="match status" value="1"/>
</dbReference>
<dbReference type="PANTHER" id="PTHR43560">
    <property type="entry name" value="ION-TRANSLOCATING OXIDOREDUCTASE COMPLEX SUBUNIT B"/>
    <property type="match status" value="1"/>
</dbReference>
<comment type="cofactor">
    <cofactor evidence="10">
        <name>[4Fe-4S] cluster</name>
        <dbReference type="ChEBI" id="CHEBI:49883"/>
    </cofactor>
    <text evidence="10">Binds 3 [4Fe-4S] clusters.</text>
</comment>
<feature type="binding site" evidence="10">
    <location>
        <position position="149"/>
    </location>
    <ligand>
        <name>[4Fe-4S] cluster</name>
        <dbReference type="ChEBI" id="CHEBI:49883"/>
        <label>3</label>
    </ligand>
</feature>
<feature type="binding site" evidence="10">
    <location>
        <position position="72"/>
    </location>
    <ligand>
        <name>[4Fe-4S] cluster</name>
        <dbReference type="ChEBI" id="CHEBI:49883"/>
        <label>1</label>
    </ligand>
</feature>
<dbReference type="HAMAP" id="MF_00463">
    <property type="entry name" value="RsxB_RnfB"/>
    <property type="match status" value="1"/>
</dbReference>
<dbReference type="Pfam" id="PF14697">
    <property type="entry name" value="Fer4_21"/>
    <property type="match status" value="1"/>
</dbReference>
<dbReference type="GO" id="GO:0005886">
    <property type="term" value="C:plasma membrane"/>
    <property type="evidence" value="ECO:0007669"/>
    <property type="project" value="UniProtKB-SubCell"/>
</dbReference>
<feature type="binding site" evidence="10">
    <location>
        <position position="145"/>
    </location>
    <ligand>
        <name>[4Fe-4S] cluster</name>
        <dbReference type="ChEBI" id="CHEBI:49883"/>
        <label>2</label>
    </ligand>
</feature>
<gene>
    <name evidence="10" type="primary">rnfB</name>
    <name evidence="13" type="ORF">FJY68_02400</name>
</gene>
<dbReference type="Pfam" id="PF04060">
    <property type="entry name" value="FeS"/>
    <property type="match status" value="1"/>
</dbReference>
<feature type="domain" description="4Fe-4S ferredoxin-type" evidence="11">
    <location>
        <begin position="266"/>
        <end position="294"/>
    </location>
</feature>
<dbReference type="PROSITE" id="PS51656">
    <property type="entry name" value="4FE4S"/>
    <property type="match status" value="1"/>
</dbReference>
<feature type="domain" description="4Fe-4S ferredoxin-type" evidence="11">
    <location>
        <begin position="125"/>
        <end position="159"/>
    </location>
</feature>
<evidence type="ECO:0000259" key="11">
    <source>
        <dbReference type="PROSITE" id="PS51379"/>
    </source>
</evidence>
<comment type="subcellular location">
    <subcellularLocation>
        <location evidence="10">Cell membrane</location>
    </subcellularLocation>
</comment>
<keyword evidence="1 10" id="KW-0813">Transport</keyword>
<name>A0A938BP03_UNCW3</name>
<feature type="domain" description="4Fe-4S ferredoxin-type" evidence="11">
    <location>
        <begin position="160"/>
        <end position="189"/>
    </location>
</feature>
<feature type="binding site" evidence="10">
    <location>
        <position position="169"/>
    </location>
    <ligand>
        <name>[4Fe-4S] cluster</name>
        <dbReference type="ChEBI" id="CHEBI:49883"/>
        <label>3</label>
    </ligand>
</feature>
<feature type="binding site" evidence="10">
    <location>
        <position position="172"/>
    </location>
    <ligand>
        <name>[4Fe-4S] cluster</name>
        <dbReference type="ChEBI" id="CHEBI:49883"/>
        <label>3</label>
    </ligand>
</feature>
<protein>
    <recommendedName>
        <fullName evidence="10">Ion-translocating oxidoreductase complex subunit B</fullName>
        <ecNumber evidence="10">7.-.-.-</ecNumber>
    </recommendedName>
    <alternativeName>
        <fullName evidence="10">Rnf electron transport complex subunit B</fullName>
    </alternativeName>
</protein>
<evidence type="ECO:0000256" key="6">
    <source>
        <dbReference type="ARBA" id="ARBA00022982"/>
    </source>
</evidence>
<dbReference type="SUPFAM" id="SSF54862">
    <property type="entry name" value="4Fe-4S ferredoxins"/>
    <property type="match status" value="2"/>
</dbReference>
<feature type="binding site" evidence="10">
    <location>
        <position position="175"/>
    </location>
    <ligand>
        <name>[4Fe-4S] cluster</name>
        <dbReference type="ChEBI" id="CHEBI:49883"/>
        <label>3</label>
    </ligand>
</feature>
<keyword evidence="9 10" id="KW-0472">Membrane</keyword>
<feature type="region of interest" description="Hydrophobic" evidence="10">
    <location>
        <begin position="1"/>
        <end position="24"/>
    </location>
</feature>
<dbReference type="Gene3D" id="3.30.70.20">
    <property type="match status" value="3"/>
</dbReference>
<evidence type="ECO:0000256" key="10">
    <source>
        <dbReference type="HAMAP-Rule" id="MF_00463"/>
    </source>
</evidence>
<feature type="binding site" evidence="10">
    <location>
        <position position="55"/>
    </location>
    <ligand>
        <name>[4Fe-4S] cluster</name>
        <dbReference type="ChEBI" id="CHEBI:49883"/>
        <label>1</label>
    </ligand>
</feature>
<keyword evidence="6 10" id="KW-0249">Electron transport</keyword>
<dbReference type="Gene3D" id="1.10.15.40">
    <property type="entry name" value="Electron transport complex subunit B, putative Fe-S cluster"/>
    <property type="match status" value="1"/>
</dbReference>
<keyword evidence="8 10" id="KW-0411">Iron-sulfur</keyword>
<dbReference type="AlphaFoldDB" id="A0A938BP03"/>
<evidence type="ECO:0000256" key="5">
    <source>
        <dbReference type="ARBA" id="ARBA00022967"/>
    </source>
</evidence>
<evidence type="ECO:0000256" key="3">
    <source>
        <dbReference type="ARBA" id="ARBA00022723"/>
    </source>
</evidence>
<feature type="binding site" evidence="10">
    <location>
        <position position="47"/>
    </location>
    <ligand>
        <name>[4Fe-4S] cluster</name>
        <dbReference type="ChEBI" id="CHEBI:49883"/>
        <label>1</label>
    </ligand>
</feature>
<proteinExistence type="inferred from homology"/>
<comment type="caution">
    <text evidence="10">Lacks conserved residue(s) required for the propagation of feature annotation.</text>
</comment>
<dbReference type="InterPro" id="IPR017900">
    <property type="entry name" value="4Fe4S_Fe_S_CS"/>
</dbReference>
<comment type="caution">
    <text evidence="13">The sequence shown here is derived from an EMBL/GenBank/DDBJ whole genome shotgun (WGS) entry which is preliminary data.</text>
</comment>
<dbReference type="InterPro" id="IPR010207">
    <property type="entry name" value="Elect_transpt_cplx_RnfB/RsxB"/>
</dbReference>
<evidence type="ECO:0000313" key="14">
    <source>
        <dbReference type="Proteomes" id="UP000779900"/>
    </source>
</evidence>
<dbReference type="InterPro" id="IPR007202">
    <property type="entry name" value="4Fe-4S_dom"/>
</dbReference>
<dbReference type="GO" id="GO:0022900">
    <property type="term" value="P:electron transport chain"/>
    <property type="evidence" value="ECO:0007669"/>
    <property type="project" value="UniProtKB-UniRule"/>
</dbReference>
<keyword evidence="5 10" id="KW-1278">Translocase</keyword>
<dbReference type="Pfam" id="PF13187">
    <property type="entry name" value="Fer4_9"/>
    <property type="match status" value="1"/>
</dbReference>
<evidence type="ECO:0000256" key="4">
    <source>
        <dbReference type="ARBA" id="ARBA00022737"/>
    </source>
</evidence>
<dbReference type="GO" id="GO:0046872">
    <property type="term" value="F:metal ion binding"/>
    <property type="evidence" value="ECO:0007669"/>
    <property type="project" value="UniProtKB-KW"/>
</dbReference>
<dbReference type="EMBL" id="VGIR01000008">
    <property type="protein sequence ID" value="MBM3330686.1"/>
    <property type="molecule type" value="Genomic_DNA"/>
</dbReference>
<dbReference type="EC" id="7.-.-.-" evidence="10"/>
<dbReference type="GO" id="GO:0009055">
    <property type="term" value="F:electron transfer activity"/>
    <property type="evidence" value="ECO:0007669"/>
    <property type="project" value="InterPro"/>
</dbReference>
<dbReference type="CDD" id="cd10549">
    <property type="entry name" value="MtMvhB_like"/>
    <property type="match status" value="2"/>
</dbReference>
<keyword evidence="2 10" id="KW-0004">4Fe-4S</keyword>
<dbReference type="PROSITE" id="PS51379">
    <property type="entry name" value="4FE4S_FER_2"/>
    <property type="match status" value="6"/>
</dbReference>
<feature type="domain" description="4Fe-4S ferredoxin-type" evidence="11">
    <location>
        <begin position="203"/>
        <end position="234"/>
    </location>
</feature>
<organism evidence="13 14">
    <name type="scientific">candidate division WOR-3 bacterium</name>
    <dbReference type="NCBI Taxonomy" id="2052148"/>
    <lineage>
        <taxon>Bacteria</taxon>
        <taxon>Bacteria division WOR-3</taxon>
    </lineage>
</organism>
<feature type="domain" description="4Fe-4S ferredoxin-type" evidence="11">
    <location>
        <begin position="236"/>
        <end position="264"/>
    </location>
</feature>
<feature type="binding site" evidence="10">
    <location>
        <position position="179"/>
    </location>
    <ligand>
        <name>[4Fe-4S] cluster</name>
        <dbReference type="ChEBI" id="CHEBI:49883"/>
        <label>2</label>
    </ligand>
</feature>
<dbReference type="PANTHER" id="PTHR43560:SF1">
    <property type="entry name" value="ION-TRANSLOCATING OXIDOREDUCTASE COMPLEX SUBUNIT B"/>
    <property type="match status" value="1"/>
</dbReference>
<comment type="function">
    <text evidence="10">Part of a membrane-bound complex that couples electron transfer with translocation of ions across the membrane.</text>
</comment>
<evidence type="ECO:0000259" key="12">
    <source>
        <dbReference type="PROSITE" id="PS51656"/>
    </source>
</evidence>
<sequence>MVIRALAVLGGAGLLIAVLLLVASVKLAVKVDEREAAVRAVLPGANCGACGFPGCDGYAAAVASGSAELNKCSVGGANVARSIGEIMGQEAGAVEPKVAVLICRGGKDVAPARFQYKGAADCRAAALLLGGPKACVYGCVGLGHCARICPFGAITMGGNNLPVIDEKKCTGCGNCVRGCPKNTLLLVRRSKLVILACVSHDKGRAVKDVCKVGCTACGLCVKVCPAGALTMVSNLPVMDFAKCIDCGICVHKCPTRSFIDRAPGRPKAVINPKCDGCQACVKACPFKAIEGEAGSQHKVAADKCIGCGECRKVCPAGAIDLVGALGHSHRGPGG</sequence>
<keyword evidence="10" id="KW-1003">Cell membrane</keyword>
<evidence type="ECO:0000256" key="2">
    <source>
        <dbReference type="ARBA" id="ARBA00022485"/>
    </source>
</evidence>
<evidence type="ECO:0000313" key="13">
    <source>
        <dbReference type="EMBL" id="MBM3330686.1"/>
    </source>
</evidence>
<dbReference type="GO" id="GO:0051539">
    <property type="term" value="F:4 iron, 4 sulfur cluster binding"/>
    <property type="evidence" value="ECO:0007669"/>
    <property type="project" value="UniProtKB-UniRule"/>
</dbReference>
<accession>A0A938BP03</accession>
<comment type="subunit">
    <text evidence="10">The complex is composed of six subunits: RnfA, RnfB, RnfC, RnfD, RnfE and RnfG.</text>
</comment>
<evidence type="ECO:0000256" key="8">
    <source>
        <dbReference type="ARBA" id="ARBA00023014"/>
    </source>
</evidence>
<feature type="binding site" evidence="10">
    <location>
        <position position="50"/>
    </location>
    <ligand>
        <name>[4Fe-4S] cluster</name>
        <dbReference type="ChEBI" id="CHEBI:49883"/>
        <label>1</label>
    </ligand>
</feature>
<dbReference type="Proteomes" id="UP000779900">
    <property type="component" value="Unassembled WGS sequence"/>
</dbReference>
<feature type="domain" description="4Fe-4S ferredoxin-type" evidence="11">
    <location>
        <begin position="295"/>
        <end position="324"/>
    </location>
</feature>
<reference evidence="13" key="1">
    <citation type="submission" date="2019-03" db="EMBL/GenBank/DDBJ databases">
        <title>Lake Tanganyika Metagenome-Assembled Genomes (MAGs).</title>
        <authorList>
            <person name="Tran P."/>
        </authorList>
    </citation>
    <scope>NUCLEOTIDE SEQUENCE</scope>
    <source>
        <strain evidence="13">K_DeepCast_150m_m2_040</strain>
    </source>
</reference>
<evidence type="ECO:0000256" key="7">
    <source>
        <dbReference type="ARBA" id="ARBA00023004"/>
    </source>
</evidence>
<evidence type="ECO:0000256" key="1">
    <source>
        <dbReference type="ARBA" id="ARBA00022448"/>
    </source>
</evidence>
<feature type="domain" description="4Fe-4S" evidence="12">
    <location>
        <begin position="30"/>
        <end position="89"/>
    </location>
</feature>
<keyword evidence="4 10" id="KW-0677">Repeat</keyword>
<feature type="binding site" evidence="10">
    <location>
        <position position="139"/>
    </location>
    <ligand>
        <name>[4Fe-4S] cluster</name>
        <dbReference type="ChEBI" id="CHEBI:49883"/>
        <label>2</label>
    </ligand>
</feature>
<dbReference type="PROSITE" id="PS00198">
    <property type="entry name" value="4FE4S_FER_1"/>
    <property type="match status" value="2"/>
</dbReference>
<evidence type="ECO:0000256" key="9">
    <source>
        <dbReference type="ARBA" id="ARBA00023136"/>
    </source>
</evidence>
<keyword evidence="7 10" id="KW-0408">Iron</keyword>
<dbReference type="InterPro" id="IPR050395">
    <property type="entry name" value="4Fe4S_Ferredoxin_RnfB"/>
</dbReference>
<keyword evidence="3 10" id="KW-0479">Metal-binding</keyword>
<comment type="similarity">
    <text evidence="10">Belongs to the 4Fe4S bacterial-type ferredoxin family. RnfB subfamily.</text>
</comment>